<dbReference type="EMBL" id="ML220116">
    <property type="protein sequence ID" value="TGZ82069.1"/>
    <property type="molecule type" value="Genomic_DNA"/>
</dbReference>
<organism evidence="2 3">
    <name type="scientific">Ascodesmis nigricans</name>
    <dbReference type="NCBI Taxonomy" id="341454"/>
    <lineage>
        <taxon>Eukaryota</taxon>
        <taxon>Fungi</taxon>
        <taxon>Dikarya</taxon>
        <taxon>Ascomycota</taxon>
        <taxon>Pezizomycotina</taxon>
        <taxon>Pezizomycetes</taxon>
        <taxon>Pezizales</taxon>
        <taxon>Ascodesmidaceae</taxon>
        <taxon>Ascodesmis</taxon>
    </lineage>
</organism>
<dbReference type="SUPFAM" id="SSF54637">
    <property type="entry name" value="Thioesterase/thiol ester dehydrase-isomerase"/>
    <property type="match status" value="1"/>
</dbReference>
<dbReference type="Pfam" id="PF13279">
    <property type="entry name" value="4HBT_2"/>
    <property type="match status" value="1"/>
</dbReference>
<keyword evidence="1" id="KW-0175">Coiled coil</keyword>
<accession>A0A4S2MZ43</accession>
<feature type="non-terminal residue" evidence="2">
    <location>
        <position position="162"/>
    </location>
</feature>
<protein>
    <recommendedName>
        <fullName evidence="4">Thioesterase/thiol ester dehydrase-isomerase</fullName>
    </recommendedName>
</protein>
<dbReference type="AlphaFoldDB" id="A0A4S2MZ43"/>
<keyword evidence="3" id="KW-1185">Reference proteome</keyword>
<dbReference type="Gene3D" id="3.10.129.10">
    <property type="entry name" value="Hotdog Thioesterase"/>
    <property type="match status" value="1"/>
</dbReference>
<sequence length="162" mass="18582">IGHVNNVRYVKWAESARVNWVRNMGVHADPANRTNWENLMTNQGVGLILASIKIDYKFPVQFPDKISVYHKISKDLGSHNFALDVMILSEKEQRIAARCHEDIVTYNYAMGAKAPIPEFMRTVFEDTMRLQKETAQDAADEMREIDEKVGELERSVLGRAEM</sequence>
<dbReference type="GO" id="GO:0047617">
    <property type="term" value="F:fatty acyl-CoA hydrolase activity"/>
    <property type="evidence" value="ECO:0007669"/>
    <property type="project" value="TreeGrafter"/>
</dbReference>
<proteinExistence type="predicted"/>
<feature type="coiled-coil region" evidence="1">
    <location>
        <begin position="128"/>
        <end position="155"/>
    </location>
</feature>
<gene>
    <name evidence="2" type="ORF">EX30DRAFT_339969</name>
</gene>
<dbReference type="PANTHER" id="PTHR31793:SF39">
    <property type="entry name" value="THIOESTERASE_THIOL ESTER DEHYDRASE-ISOMERASE"/>
    <property type="match status" value="1"/>
</dbReference>
<dbReference type="CDD" id="cd00586">
    <property type="entry name" value="4HBT"/>
    <property type="match status" value="1"/>
</dbReference>
<dbReference type="InterPro" id="IPR050563">
    <property type="entry name" value="4-hydroxybenzoyl-CoA_TE"/>
</dbReference>
<dbReference type="Proteomes" id="UP000298138">
    <property type="component" value="Unassembled WGS sequence"/>
</dbReference>
<evidence type="ECO:0008006" key="4">
    <source>
        <dbReference type="Google" id="ProtNLM"/>
    </source>
</evidence>
<evidence type="ECO:0000313" key="3">
    <source>
        <dbReference type="Proteomes" id="UP000298138"/>
    </source>
</evidence>
<dbReference type="InterPro" id="IPR029069">
    <property type="entry name" value="HotDog_dom_sf"/>
</dbReference>
<feature type="non-terminal residue" evidence="2">
    <location>
        <position position="1"/>
    </location>
</feature>
<name>A0A4S2MZ43_9PEZI</name>
<dbReference type="OrthoDB" id="5538558at2759"/>
<reference evidence="2 3" key="1">
    <citation type="submission" date="2019-04" db="EMBL/GenBank/DDBJ databases">
        <title>Comparative genomics and transcriptomics to analyze fruiting body development in filamentous ascomycetes.</title>
        <authorList>
            <consortium name="DOE Joint Genome Institute"/>
            <person name="Lutkenhaus R."/>
            <person name="Traeger S."/>
            <person name="Breuer J."/>
            <person name="Kuo A."/>
            <person name="Lipzen A."/>
            <person name="Pangilinan J."/>
            <person name="Dilworth D."/>
            <person name="Sandor L."/>
            <person name="Poggeler S."/>
            <person name="Barry K."/>
            <person name="Grigoriev I.V."/>
            <person name="Nowrousian M."/>
        </authorList>
    </citation>
    <scope>NUCLEOTIDE SEQUENCE [LARGE SCALE GENOMIC DNA]</scope>
    <source>
        <strain evidence="2 3">CBS 389.68</strain>
    </source>
</reference>
<dbReference type="PANTHER" id="PTHR31793">
    <property type="entry name" value="4-HYDROXYBENZOYL-COA THIOESTERASE FAMILY MEMBER"/>
    <property type="match status" value="1"/>
</dbReference>
<evidence type="ECO:0000256" key="1">
    <source>
        <dbReference type="SAM" id="Coils"/>
    </source>
</evidence>
<dbReference type="InParanoid" id="A0A4S2MZ43"/>
<evidence type="ECO:0000313" key="2">
    <source>
        <dbReference type="EMBL" id="TGZ82069.1"/>
    </source>
</evidence>